<feature type="region of interest" description="Disordered" evidence="1">
    <location>
        <begin position="1"/>
        <end position="39"/>
    </location>
</feature>
<organism evidence="3 4">
    <name type="scientific">Porites evermanni</name>
    <dbReference type="NCBI Taxonomy" id="104178"/>
    <lineage>
        <taxon>Eukaryota</taxon>
        <taxon>Metazoa</taxon>
        <taxon>Cnidaria</taxon>
        <taxon>Anthozoa</taxon>
        <taxon>Hexacorallia</taxon>
        <taxon>Scleractinia</taxon>
        <taxon>Fungiina</taxon>
        <taxon>Poritidae</taxon>
        <taxon>Porites</taxon>
    </lineage>
</organism>
<dbReference type="InterPro" id="IPR024883">
    <property type="entry name" value="Neurensin"/>
</dbReference>
<accession>A0ABN8LI12</accession>
<dbReference type="PANTHER" id="PTHR14796:SF3">
    <property type="entry name" value="NEURENSIN 1-LIKE-RELATED"/>
    <property type="match status" value="1"/>
</dbReference>
<sequence length="256" mass="28180">MALDQQRGNQPASYEESTGTNNEPFNSNHGTTNSHVDTTMYQTNPESQYANSGVGAPYYHPERSHGPRLGLIRGYHRQMYEPIPQKGPCCAECSPEDSKGTAASLEGCNWGVAFGCVLLVIGVIAVLMGFLVPQKPTSRHGKLTTVEKNELHQINLFIDIFVISGLSVLSIGGLLIAVALLLPLFRRKTDHRHDEPVRYFGSEVYVKAEDVPMTKSGKPSIDLGFHKDIVPADIALRKIQPEREKSEPIDLVAQTK</sequence>
<protein>
    <submittedName>
        <fullName evidence="3">Uncharacterized protein</fullName>
    </submittedName>
</protein>
<evidence type="ECO:0000313" key="4">
    <source>
        <dbReference type="Proteomes" id="UP001159427"/>
    </source>
</evidence>
<dbReference type="Pfam" id="PF14927">
    <property type="entry name" value="Neurensin"/>
    <property type="match status" value="1"/>
</dbReference>
<evidence type="ECO:0000256" key="1">
    <source>
        <dbReference type="SAM" id="MobiDB-lite"/>
    </source>
</evidence>
<name>A0ABN8LI12_9CNID</name>
<proteinExistence type="predicted"/>
<evidence type="ECO:0000313" key="3">
    <source>
        <dbReference type="EMBL" id="CAH3016774.1"/>
    </source>
</evidence>
<feature type="transmembrane region" description="Helical" evidence="2">
    <location>
        <begin position="108"/>
        <end position="132"/>
    </location>
</feature>
<feature type="transmembrane region" description="Helical" evidence="2">
    <location>
        <begin position="156"/>
        <end position="182"/>
    </location>
</feature>
<keyword evidence="4" id="KW-1185">Reference proteome</keyword>
<keyword evidence="2" id="KW-1133">Transmembrane helix</keyword>
<comment type="caution">
    <text evidence="3">The sequence shown here is derived from an EMBL/GenBank/DDBJ whole genome shotgun (WGS) entry which is preliminary data.</text>
</comment>
<dbReference type="PANTHER" id="PTHR14796">
    <property type="entry name" value="NEURENSIN 1-RELATED"/>
    <property type="match status" value="1"/>
</dbReference>
<dbReference type="Proteomes" id="UP001159427">
    <property type="component" value="Unassembled WGS sequence"/>
</dbReference>
<keyword evidence="2" id="KW-0812">Transmembrane</keyword>
<keyword evidence="2" id="KW-0472">Membrane</keyword>
<evidence type="ECO:0000256" key="2">
    <source>
        <dbReference type="SAM" id="Phobius"/>
    </source>
</evidence>
<gene>
    <name evidence="3" type="ORF">PEVE_00032729</name>
</gene>
<reference evidence="3 4" key="1">
    <citation type="submission" date="2022-05" db="EMBL/GenBank/DDBJ databases">
        <authorList>
            <consortium name="Genoscope - CEA"/>
            <person name="William W."/>
        </authorList>
    </citation>
    <scope>NUCLEOTIDE SEQUENCE [LARGE SCALE GENOMIC DNA]</scope>
</reference>
<dbReference type="EMBL" id="CALNXI010000048">
    <property type="protein sequence ID" value="CAH3016774.1"/>
    <property type="molecule type" value="Genomic_DNA"/>
</dbReference>